<gene>
    <name evidence="3" type="primary">HAUS6</name>
</gene>
<dbReference type="GO" id="GO:0005813">
    <property type="term" value="C:centrosome"/>
    <property type="evidence" value="ECO:0007669"/>
    <property type="project" value="Ensembl"/>
</dbReference>
<organism evidence="3 4">
    <name type="scientific">Podarcis muralis</name>
    <name type="common">Wall lizard</name>
    <name type="synonym">Lacerta muralis</name>
    <dbReference type="NCBI Taxonomy" id="64176"/>
    <lineage>
        <taxon>Eukaryota</taxon>
        <taxon>Metazoa</taxon>
        <taxon>Chordata</taxon>
        <taxon>Craniata</taxon>
        <taxon>Vertebrata</taxon>
        <taxon>Euteleostomi</taxon>
        <taxon>Lepidosauria</taxon>
        <taxon>Squamata</taxon>
        <taxon>Bifurcata</taxon>
        <taxon>Unidentata</taxon>
        <taxon>Episquamata</taxon>
        <taxon>Laterata</taxon>
        <taxon>Lacertibaenia</taxon>
        <taxon>Lacertidae</taxon>
        <taxon>Podarcis</taxon>
    </lineage>
</organism>
<dbReference type="Proteomes" id="UP000472272">
    <property type="component" value="Chromosome 17"/>
</dbReference>
<dbReference type="GeneTree" id="ENSGT00390000008250"/>
<evidence type="ECO:0000313" key="4">
    <source>
        <dbReference type="Proteomes" id="UP000472272"/>
    </source>
</evidence>
<keyword evidence="4" id="KW-1185">Reference proteome</keyword>
<dbReference type="RefSeq" id="XP_028567429.1">
    <property type="nucleotide sequence ID" value="XM_028711596.1"/>
</dbReference>
<dbReference type="Pfam" id="PF14661">
    <property type="entry name" value="HAUS6_N"/>
    <property type="match status" value="1"/>
</dbReference>
<feature type="compositionally biased region" description="Polar residues" evidence="1">
    <location>
        <begin position="476"/>
        <end position="496"/>
    </location>
</feature>
<dbReference type="GO" id="GO:0008017">
    <property type="term" value="F:microtubule binding"/>
    <property type="evidence" value="ECO:0007669"/>
    <property type="project" value="TreeGrafter"/>
</dbReference>
<feature type="compositionally biased region" description="Polar residues" evidence="1">
    <location>
        <begin position="902"/>
        <end position="918"/>
    </location>
</feature>
<dbReference type="GO" id="GO:0007098">
    <property type="term" value="P:centrosome cycle"/>
    <property type="evidence" value="ECO:0007669"/>
    <property type="project" value="Ensembl"/>
</dbReference>
<dbReference type="InterPro" id="IPR026797">
    <property type="entry name" value="HAUS_6"/>
</dbReference>
<dbReference type="CTD" id="54801"/>
<dbReference type="InterPro" id="IPR028163">
    <property type="entry name" value="HAUS_6_N"/>
</dbReference>
<feature type="region of interest" description="Disordered" evidence="1">
    <location>
        <begin position="892"/>
        <end position="918"/>
    </location>
</feature>
<dbReference type="Ensembl" id="ENSPMRT00000034210.1">
    <property type="protein sequence ID" value="ENSPMRP00000032264.1"/>
    <property type="gene ID" value="ENSPMRG00000020914.1"/>
</dbReference>
<feature type="compositionally biased region" description="Basic residues" evidence="1">
    <location>
        <begin position="511"/>
        <end position="524"/>
    </location>
</feature>
<accession>A0A670K9K0</accession>
<evidence type="ECO:0000259" key="2">
    <source>
        <dbReference type="Pfam" id="PF14661"/>
    </source>
</evidence>
<feature type="compositionally biased region" description="Low complexity" evidence="1">
    <location>
        <begin position="892"/>
        <end position="901"/>
    </location>
</feature>
<dbReference type="GO" id="GO:0070652">
    <property type="term" value="C:HAUS complex"/>
    <property type="evidence" value="ECO:0007669"/>
    <property type="project" value="Ensembl"/>
</dbReference>
<proteinExistence type="predicted"/>
<dbReference type="AlphaFoldDB" id="A0A670K9K0"/>
<evidence type="ECO:0000256" key="1">
    <source>
        <dbReference type="SAM" id="MobiDB-lite"/>
    </source>
</evidence>
<feature type="domain" description="HAUS augmin-like complex subunit 6 N-terminal" evidence="2">
    <location>
        <begin position="17"/>
        <end position="242"/>
    </location>
</feature>
<dbReference type="OMA" id="HFARYVA"/>
<reference evidence="3" key="3">
    <citation type="submission" date="2025-09" db="UniProtKB">
        <authorList>
            <consortium name="Ensembl"/>
        </authorList>
    </citation>
    <scope>IDENTIFICATION</scope>
</reference>
<evidence type="ECO:0000313" key="3">
    <source>
        <dbReference type="Ensembl" id="ENSPMRP00000032264.1"/>
    </source>
</evidence>
<dbReference type="PANTHER" id="PTHR16151">
    <property type="entry name" value="HAUS AUGMIN-LIKE COMPLEX SUBUNIT 6"/>
    <property type="match status" value="1"/>
</dbReference>
<dbReference type="GeneID" id="114587407"/>
<dbReference type="PANTHER" id="PTHR16151:SF2">
    <property type="entry name" value="HAUS AUGMIN-LIKE COMPLEX SUBUNIT 6"/>
    <property type="match status" value="1"/>
</dbReference>
<reference evidence="3" key="2">
    <citation type="submission" date="2025-08" db="UniProtKB">
        <authorList>
            <consortium name="Ensembl"/>
        </authorList>
    </citation>
    <scope>IDENTIFICATION</scope>
</reference>
<dbReference type="GO" id="GO:0051225">
    <property type="term" value="P:spindle assembly"/>
    <property type="evidence" value="ECO:0007669"/>
    <property type="project" value="Ensembl"/>
</dbReference>
<reference evidence="3 4" key="1">
    <citation type="journal article" date="2019" name="Proc. Natl. Acad. Sci. U.S.A.">
        <title>Regulatory changes in pterin and carotenoid genes underlie balanced color polymorphisms in the wall lizard.</title>
        <authorList>
            <person name="Andrade P."/>
            <person name="Pinho C."/>
            <person name="Perez I de Lanuza G."/>
            <person name="Afonso S."/>
            <person name="Brejcha J."/>
            <person name="Rubin C.J."/>
            <person name="Wallerman O."/>
            <person name="Pereira P."/>
            <person name="Sabatino S.J."/>
            <person name="Bellati A."/>
            <person name="Pellitteri-Rosa D."/>
            <person name="Bosakova Z."/>
            <person name="Bunikis I."/>
            <person name="Carretero M.A."/>
            <person name="Feiner N."/>
            <person name="Marsik P."/>
            <person name="Pauperio F."/>
            <person name="Salvi D."/>
            <person name="Soler L."/>
            <person name="While G.M."/>
            <person name="Uller T."/>
            <person name="Font E."/>
            <person name="Andersson L."/>
            <person name="Carneiro M."/>
        </authorList>
    </citation>
    <scope>NUCLEOTIDE SEQUENCE</scope>
</reference>
<feature type="region of interest" description="Disordered" evidence="1">
    <location>
        <begin position="476"/>
        <end position="542"/>
    </location>
</feature>
<dbReference type="GO" id="GO:1990498">
    <property type="term" value="C:mitotic spindle microtubule"/>
    <property type="evidence" value="ECO:0007669"/>
    <property type="project" value="Ensembl"/>
</dbReference>
<name>A0A670K9K0_PODMU</name>
<protein>
    <submittedName>
        <fullName evidence="3">HAUS augmin like complex subunit 6</fullName>
    </submittedName>
</protein>
<sequence>MSAQHLSPPPAWEKEHLWLYLLALGFDPEKAAAGRVSTHLGLGVNMFDKPNKDAFSIVVHFLFSNVDQSRCNEIFRFCFPPTDKKTDSEFRKHSYEWLRRISDECGNSFPPVVASLFLSPGGSKFIHLMYCFARYVIMQHVKVDSAGADISYPEAVNSRPPDLNIAVAKYHVAQNRFLHGLQKEDTLIQELQKKALHFSKRIRDLKFENADLDKQLQKMEKGVNPSQNNTAERVEKVRCLWTQITETLTRLQKEIEVVDSVVKGHIDQYILDGTSVAINVPRPLLEKVEKDMHQFHVGNVYEEGKLNVLTVVHLLNKALEILMHERWRIDKNALKLDLQYMEGKTKYQNVNLQGLKSLRQKLKREDCVSIKQSISKKQQEWDLKWENCLGQSPFHLIKNPDPALDLLPAMSPLSFSPATEEAYKSSVFCQYPASIPDSTKKKSFQKTELELPGKASRCQGSSDGVIAERMVVPSSSLATASENETWVSSEKGSVTETPKAADHSSYQLLRYKGRSSRSAKTAKKKQADTFKTPSSVTREDPLKKAQEQLAEQMADVVVSNSPQSTRGGGQDLEDLLGTLISDPFLTKKQIPRTPENLIAEIRSSWKKAIQDEEASSVELNHTEAIKDMPEDRVPVSRNQVDSSMACFMSSCMSDTAESPFLDARSPFCFQQVVTGHSELLTHQAAAGPMGEVFWKQGLTCAVPGKCETKSPEPGLKTERASELEDGPWNGIAAETLPPYVSQNSSMSTTVSWDGLPIGSCSDSQEVIQLGILQETLPEEGALLSLNNSCKDFELDEVREDSNTLPDCVAGSACKLDLQSIRRRLETLKKSALENSLPSKKQIPRCRSEFSLSPASLEARNVLTSSGKPYASDAELARKPSHTTLLERKILLSPLGSLPSTPQREQSGSQNSGDLLNEK</sequence>